<gene>
    <name evidence="1" type="ORF">BVRB_042500</name>
</gene>
<keyword evidence="2" id="KW-1185">Reference proteome</keyword>
<evidence type="ECO:0000313" key="1">
    <source>
        <dbReference type="EMBL" id="KMS64803.1"/>
    </source>
</evidence>
<protein>
    <submittedName>
        <fullName evidence="1">Uncharacterized protein</fullName>
    </submittedName>
</protein>
<dbReference type="InterPro" id="IPR011990">
    <property type="entry name" value="TPR-like_helical_dom_sf"/>
</dbReference>
<name>A0A0J7YNU4_BETVV</name>
<accession>A0A0J7YNU4</accession>
<proteinExistence type="predicted"/>
<dbReference type="SUPFAM" id="SSF48452">
    <property type="entry name" value="TPR-like"/>
    <property type="match status" value="1"/>
</dbReference>
<sequence>ATQYLERAEALCSQHTGEGQSDPDRNEIDHCNTQTVFLLAQIYSQSCESDKAAFYCHKTLQQQISFRDSNTDFDSFEWASNCIKLSAFYVNNNRLRQARYCIDVALAILPEGQYVSWGTVLWPVSITFRSEKDVFI</sequence>
<dbReference type="PANTHER" id="PTHR46321:SF1">
    <property type="entry name" value="KIF-BINDING PROTEIN"/>
    <property type="match status" value="1"/>
</dbReference>
<reference evidence="1 2" key="1">
    <citation type="journal article" date="2014" name="Nature">
        <title>The genome of the recently domesticated crop plant sugar beet (Beta vulgaris).</title>
        <authorList>
            <person name="Dohm J.C."/>
            <person name="Minoche A.E."/>
            <person name="Holtgrawe D."/>
            <person name="Capella-Gutierrez S."/>
            <person name="Zakrzewski F."/>
            <person name="Tafer H."/>
            <person name="Rupp O."/>
            <person name="Sorensen T.R."/>
            <person name="Stracke R."/>
            <person name="Reinhardt R."/>
            <person name="Goesmann A."/>
            <person name="Kraft T."/>
            <person name="Schulz B."/>
            <person name="Stadler P.F."/>
            <person name="Schmidt T."/>
            <person name="Gabaldon T."/>
            <person name="Lehrach H."/>
            <person name="Weisshaar B."/>
            <person name="Himmelbauer H."/>
        </authorList>
    </citation>
    <scope>NUCLEOTIDE SEQUENCE [LARGE SCALE GENOMIC DNA]</scope>
    <source>
        <tissue evidence="1">Taproot</tissue>
    </source>
</reference>
<dbReference type="Gramene" id="KMS64803">
    <property type="protein sequence ID" value="KMS64803"/>
    <property type="gene ID" value="BVRB_042500"/>
</dbReference>
<dbReference type="AlphaFoldDB" id="A0A0J7YNU4"/>
<evidence type="ECO:0000313" key="2">
    <source>
        <dbReference type="Proteomes" id="UP000035740"/>
    </source>
</evidence>
<dbReference type="OrthoDB" id="409897at2759"/>
<dbReference type="PANTHER" id="PTHR46321">
    <property type="entry name" value="KIF1-BINDING PROTEIN"/>
    <property type="match status" value="1"/>
</dbReference>
<dbReference type="Proteomes" id="UP000035740">
    <property type="component" value="Unassembled WGS sequence"/>
</dbReference>
<dbReference type="EMBL" id="KQ121944">
    <property type="protein sequence ID" value="KMS64803.1"/>
    <property type="molecule type" value="Genomic_DNA"/>
</dbReference>
<feature type="non-terminal residue" evidence="1">
    <location>
        <position position="1"/>
    </location>
</feature>
<feature type="non-terminal residue" evidence="1">
    <location>
        <position position="136"/>
    </location>
</feature>
<organism evidence="1 2">
    <name type="scientific">Beta vulgaris subsp. vulgaris</name>
    <name type="common">Beet</name>
    <dbReference type="NCBI Taxonomy" id="3555"/>
    <lineage>
        <taxon>Eukaryota</taxon>
        <taxon>Viridiplantae</taxon>
        <taxon>Streptophyta</taxon>
        <taxon>Embryophyta</taxon>
        <taxon>Tracheophyta</taxon>
        <taxon>Spermatophyta</taxon>
        <taxon>Magnoliopsida</taxon>
        <taxon>eudicotyledons</taxon>
        <taxon>Gunneridae</taxon>
        <taxon>Pentapetalae</taxon>
        <taxon>Caryophyllales</taxon>
        <taxon>Chenopodiaceae</taxon>
        <taxon>Betoideae</taxon>
        <taxon>Beta</taxon>
    </lineage>
</organism>